<dbReference type="EMBL" id="LR796640">
    <property type="protein sequence ID" value="CAB4156410.1"/>
    <property type="molecule type" value="Genomic_DNA"/>
</dbReference>
<organism evidence="1">
    <name type="scientific">uncultured Caudovirales phage</name>
    <dbReference type="NCBI Taxonomy" id="2100421"/>
    <lineage>
        <taxon>Viruses</taxon>
        <taxon>Duplodnaviria</taxon>
        <taxon>Heunggongvirae</taxon>
        <taxon>Uroviricota</taxon>
        <taxon>Caudoviricetes</taxon>
        <taxon>Peduoviridae</taxon>
        <taxon>Maltschvirus</taxon>
        <taxon>Maltschvirus maltsch</taxon>
    </lineage>
</organism>
<gene>
    <name evidence="1" type="ORF">UFOVP665_63</name>
</gene>
<proteinExistence type="predicted"/>
<reference evidence="1" key="1">
    <citation type="submission" date="2020-04" db="EMBL/GenBank/DDBJ databases">
        <authorList>
            <person name="Chiriac C."/>
            <person name="Salcher M."/>
            <person name="Ghai R."/>
            <person name="Kavagutti S V."/>
        </authorList>
    </citation>
    <scope>NUCLEOTIDE SEQUENCE</scope>
</reference>
<accession>A0A6J5N9S0</accession>
<name>A0A6J5N9S0_9CAUD</name>
<evidence type="ECO:0000313" key="1">
    <source>
        <dbReference type="EMBL" id="CAB4156410.1"/>
    </source>
</evidence>
<sequence length="308" mass="33809">MTSTNSLTVYADSSSAFTLMVKQADVLAQSRIIPRAYQGKHYDIIAAGLAGQSFGWDIMTSMRNYHVIEGSASLRPEAMLGLVRQHGHSVSVSTFDGVRDNQPCRIAKAVGHRKDNGDEHIAEFTTLDAKRAGLAGKTNWKNYEDAMLTWRSVSALCRVLFPDVVLGAGYVPEELGAIVNETGEMVEDDPFATPMVTAIVAKTELLECCEGNKTLAKELWGERGSNPVAREELDAMMREALLSLETITVETNTEYVEQIFDAEVVEDIDERVQESVAAMHSALDTMKAKRATLGSKAQTPTTQQEMEQ</sequence>
<protein>
    <submittedName>
        <fullName evidence="1">Uncharacterized protein</fullName>
    </submittedName>
</protein>